<dbReference type="CDD" id="cd00143">
    <property type="entry name" value="PP2Cc"/>
    <property type="match status" value="1"/>
</dbReference>
<gene>
    <name evidence="2" type="ORF">NRB56_03380</name>
</gene>
<reference evidence="2 3" key="1">
    <citation type="submission" date="2019-10" db="EMBL/GenBank/DDBJ databases">
        <title>Nocardia macrotermitis sp. nov. and Nocardia aurantia sp. nov., isolated from the gut of fungus growing-termite Macrotermes natalensis.</title>
        <authorList>
            <person name="Benndorf R."/>
            <person name="Schwitalla J."/>
            <person name="Martin K."/>
            <person name="De Beer W."/>
            <person name="Kaster A.-K."/>
            <person name="Vollmers J."/>
            <person name="Poulsen M."/>
            <person name="Beemelmanns C."/>
        </authorList>
    </citation>
    <scope>NUCLEOTIDE SEQUENCE [LARGE SCALE GENOMIC DNA]</scope>
    <source>
        <strain evidence="2 3">RB56</strain>
    </source>
</reference>
<sequence length="374" mass="38043">MNDTTRRCPACGAEIGGPADRFCENCGRDLSPDAGEPATTLPIPTGRDGIPQAILPPTAADRTAPCAGCGGTGFDDDGYCAGCGELAGPPDGNAADLGAVQLHTHRGKVHAHNEDAVSASVVAGEHGPVAVIVLCDGVSTSSDPQAASGAAVRAGGETIVTALAAGRDPVQASRIGLDAAFEAVRATAGQDRNAPSCTYVSAIVRRDPEQAESGEAEYEITVANVGDSRGYWLAAESGSRRLTLDDSWAQVVMAAGQLDEATAMRDPRAHALVRWLGADSTDSADTTDIRTHRVRGPGVVLLCSDGLWNYLPGADDLAGMATATAADVAASALVDFALAGGGSDNITVALVPVPMSGQSRAKSTPWSRTGGEQR</sequence>
<dbReference type="SUPFAM" id="SSF81606">
    <property type="entry name" value="PP2C-like"/>
    <property type="match status" value="1"/>
</dbReference>
<organism evidence="2 3">
    <name type="scientific">Nocardia aurantia</name>
    <dbReference type="NCBI Taxonomy" id="2585199"/>
    <lineage>
        <taxon>Bacteria</taxon>
        <taxon>Bacillati</taxon>
        <taxon>Actinomycetota</taxon>
        <taxon>Actinomycetes</taxon>
        <taxon>Mycobacteriales</taxon>
        <taxon>Nocardiaceae</taxon>
        <taxon>Nocardia</taxon>
    </lineage>
</organism>
<dbReference type="OrthoDB" id="9801841at2"/>
<evidence type="ECO:0000259" key="1">
    <source>
        <dbReference type="PROSITE" id="PS51746"/>
    </source>
</evidence>
<dbReference type="SMART" id="SM00332">
    <property type="entry name" value="PP2Cc"/>
    <property type="match status" value="1"/>
</dbReference>
<dbReference type="Proteomes" id="UP000431401">
    <property type="component" value="Unassembled WGS sequence"/>
</dbReference>
<dbReference type="AlphaFoldDB" id="A0A7K0DG53"/>
<accession>A0A7K0DG53</accession>
<comment type="caution">
    <text evidence="2">The sequence shown here is derived from an EMBL/GenBank/DDBJ whole genome shotgun (WGS) entry which is preliminary data.</text>
</comment>
<dbReference type="RefSeq" id="WP_153338672.1">
    <property type="nucleotide sequence ID" value="NZ_WEGI01000001.1"/>
</dbReference>
<dbReference type="EMBL" id="WEGI01000001">
    <property type="protein sequence ID" value="MQY24785.1"/>
    <property type="molecule type" value="Genomic_DNA"/>
</dbReference>
<dbReference type="InterPro" id="IPR001932">
    <property type="entry name" value="PPM-type_phosphatase-like_dom"/>
</dbReference>
<protein>
    <recommendedName>
        <fullName evidence="1">PPM-type phosphatase domain-containing protein</fullName>
    </recommendedName>
</protein>
<name>A0A7K0DG53_9NOCA</name>
<dbReference type="Gene3D" id="3.60.40.10">
    <property type="entry name" value="PPM-type phosphatase domain"/>
    <property type="match status" value="1"/>
</dbReference>
<evidence type="ECO:0000313" key="3">
    <source>
        <dbReference type="Proteomes" id="UP000431401"/>
    </source>
</evidence>
<feature type="domain" description="PPM-type phosphatase" evidence="1">
    <location>
        <begin position="99"/>
        <end position="353"/>
    </location>
</feature>
<evidence type="ECO:0000313" key="2">
    <source>
        <dbReference type="EMBL" id="MQY24785.1"/>
    </source>
</evidence>
<dbReference type="PROSITE" id="PS51746">
    <property type="entry name" value="PPM_2"/>
    <property type="match status" value="1"/>
</dbReference>
<proteinExistence type="predicted"/>
<keyword evidence="3" id="KW-1185">Reference proteome</keyword>
<dbReference type="InterPro" id="IPR036457">
    <property type="entry name" value="PPM-type-like_dom_sf"/>
</dbReference>